<gene>
    <name evidence="10" type="ORF">B1207_07320</name>
</gene>
<keyword evidence="4" id="KW-0285">Flavoprotein</keyword>
<keyword evidence="6" id="KW-0560">Oxidoreductase</keyword>
<dbReference type="GO" id="GO:0009636">
    <property type="term" value="P:response to toxic substance"/>
    <property type="evidence" value="ECO:0007669"/>
    <property type="project" value="UniProtKB-KW"/>
</dbReference>
<reference evidence="10 11" key="1">
    <citation type="submission" date="2017-02" db="EMBL/GenBank/DDBJ databases">
        <title>Legionella quilivanii strain from human: case report and whole genome sequencing analysis.</title>
        <authorList>
            <person name="Lalancette C."/>
            <person name="Leduc J.-M."/>
            <person name="Levesque S."/>
            <person name="Fournier E."/>
            <person name="Saoud J."/>
            <person name="Faucher S.P."/>
            <person name="Bernard K."/>
            <person name="Martineau C."/>
            <person name="Longtin J."/>
        </authorList>
    </citation>
    <scope>NUCLEOTIDE SEQUENCE [LARGE SCALE GENOMIC DNA]</scope>
    <source>
        <strain evidence="10 11">ID143958</strain>
    </source>
</reference>
<dbReference type="Gene3D" id="3.20.20.70">
    <property type="entry name" value="Aldolase class I"/>
    <property type="match status" value="1"/>
</dbReference>
<dbReference type="EMBL" id="MVJN01000005">
    <property type="protein sequence ID" value="RAP36607.1"/>
    <property type="molecule type" value="Genomic_DNA"/>
</dbReference>
<evidence type="ECO:0000256" key="8">
    <source>
        <dbReference type="ARBA" id="ARBA00031155"/>
    </source>
</evidence>
<dbReference type="GO" id="GO:0018580">
    <property type="term" value="F:nitronate monooxygenase activity"/>
    <property type="evidence" value="ECO:0007669"/>
    <property type="project" value="InterPro"/>
</dbReference>
<comment type="catalytic activity">
    <reaction evidence="9">
        <text>3 propionate 3-nitronate + 3 O2 + H2O = 3 3-oxopropanoate + 2 nitrate + nitrite + H2O2 + 3 H(+)</text>
        <dbReference type="Rhea" id="RHEA:57332"/>
        <dbReference type="ChEBI" id="CHEBI:15377"/>
        <dbReference type="ChEBI" id="CHEBI:15378"/>
        <dbReference type="ChEBI" id="CHEBI:15379"/>
        <dbReference type="ChEBI" id="CHEBI:16240"/>
        <dbReference type="ChEBI" id="CHEBI:16301"/>
        <dbReference type="ChEBI" id="CHEBI:17632"/>
        <dbReference type="ChEBI" id="CHEBI:33190"/>
        <dbReference type="ChEBI" id="CHEBI:136067"/>
    </reaction>
</comment>
<dbReference type="PANTHER" id="PTHR42747:SF3">
    <property type="entry name" value="NITRONATE MONOOXYGENASE-RELATED"/>
    <property type="match status" value="1"/>
</dbReference>
<dbReference type="PANTHER" id="PTHR42747">
    <property type="entry name" value="NITRONATE MONOOXYGENASE-RELATED"/>
    <property type="match status" value="1"/>
</dbReference>
<evidence type="ECO:0000256" key="1">
    <source>
        <dbReference type="ARBA" id="ARBA00001917"/>
    </source>
</evidence>
<keyword evidence="7" id="KW-0503">Monooxygenase</keyword>
<dbReference type="Pfam" id="PF03060">
    <property type="entry name" value="NMO"/>
    <property type="match status" value="1"/>
</dbReference>
<dbReference type="SUPFAM" id="SSF51412">
    <property type="entry name" value="Inosine monophosphate dehydrogenase (IMPDH)"/>
    <property type="match status" value="1"/>
</dbReference>
<dbReference type="InterPro" id="IPR004136">
    <property type="entry name" value="NMO"/>
</dbReference>
<name>A0A364LJ99_9GAMM</name>
<comment type="cofactor">
    <cofactor evidence="1">
        <name>FMN</name>
        <dbReference type="ChEBI" id="CHEBI:58210"/>
    </cofactor>
</comment>
<keyword evidence="5" id="KW-0288">FMN</keyword>
<dbReference type="InterPro" id="IPR013785">
    <property type="entry name" value="Aldolase_TIM"/>
</dbReference>
<sequence length="345" mass="37234">MKPLLLSKQAGSIFPVIQAPMAGGITTPELVAAISNCGGLGSIGAGYLEPEALKKHIQATKRLTAKPFAVNLFIPEKIIYTDKEMLEAVRDINRAANDLGYPISAVSPPFSPDFDRQLQVVVEEKVPVFSFTFGVLKEAQLRLLKANNIFVYGTATSLPEAKVLAETGVDAVCLQGLEAGGHRGSFIGKEEDNLIPIDSLLETCLDSGLKLPCLVAGGIASHADVEKHLRNGAHAVQVGSLFLTVHESGTSHAYKQAVLNQFADKTSLTRAFSGKLARGVDNRFMNKMQNAYTLPYPAQNKLTSQLRNYAKQLENAEYMSLWAGTSSWKAKASPAAQCFNELIGR</sequence>
<dbReference type="AlphaFoldDB" id="A0A364LJ99"/>
<evidence type="ECO:0000256" key="3">
    <source>
        <dbReference type="ARBA" id="ARBA00022575"/>
    </source>
</evidence>
<evidence type="ECO:0000256" key="9">
    <source>
        <dbReference type="ARBA" id="ARBA00049401"/>
    </source>
</evidence>
<accession>A0A364LJ99</accession>
<evidence type="ECO:0000313" key="11">
    <source>
        <dbReference type="Proteomes" id="UP000249458"/>
    </source>
</evidence>
<protein>
    <recommendedName>
        <fullName evidence="8">Propionate 3-nitronate monooxygenase</fullName>
    </recommendedName>
</protein>
<keyword evidence="3" id="KW-0216">Detoxification</keyword>
<comment type="caution">
    <text evidence="10">The sequence shown here is derived from an EMBL/GenBank/DDBJ whole genome shotgun (WGS) entry which is preliminary data.</text>
</comment>
<evidence type="ECO:0000313" key="10">
    <source>
        <dbReference type="EMBL" id="RAP36607.1"/>
    </source>
</evidence>
<evidence type="ECO:0000256" key="2">
    <source>
        <dbReference type="ARBA" id="ARBA00009881"/>
    </source>
</evidence>
<dbReference type="RefSeq" id="WP_112219341.1">
    <property type="nucleotide sequence ID" value="NZ_MVJN01000005.1"/>
</dbReference>
<organism evidence="10 11">
    <name type="scientific">Legionella quinlivanii</name>
    <dbReference type="NCBI Taxonomy" id="45073"/>
    <lineage>
        <taxon>Bacteria</taxon>
        <taxon>Pseudomonadati</taxon>
        <taxon>Pseudomonadota</taxon>
        <taxon>Gammaproteobacteria</taxon>
        <taxon>Legionellales</taxon>
        <taxon>Legionellaceae</taxon>
        <taxon>Legionella</taxon>
    </lineage>
</organism>
<dbReference type="CDD" id="cd04730">
    <property type="entry name" value="NPD_like"/>
    <property type="match status" value="1"/>
</dbReference>
<proteinExistence type="inferred from homology"/>
<comment type="similarity">
    <text evidence="2">Belongs to the nitronate monooxygenase family. NMO class I subfamily.</text>
</comment>
<evidence type="ECO:0000256" key="7">
    <source>
        <dbReference type="ARBA" id="ARBA00023033"/>
    </source>
</evidence>
<evidence type="ECO:0000256" key="6">
    <source>
        <dbReference type="ARBA" id="ARBA00023002"/>
    </source>
</evidence>
<evidence type="ECO:0000256" key="4">
    <source>
        <dbReference type="ARBA" id="ARBA00022630"/>
    </source>
</evidence>
<dbReference type="Proteomes" id="UP000249458">
    <property type="component" value="Unassembled WGS sequence"/>
</dbReference>
<evidence type="ECO:0000256" key="5">
    <source>
        <dbReference type="ARBA" id="ARBA00022643"/>
    </source>
</evidence>